<feature type="region of interest" description="Disordered" evidence="1">
    <location>
        <begin position="36"/>
        <end position="55"/>
    </location>
</feature>
<reference evidence="2 3" key="1">
    <citation type="submission" date="2024-04" db="EMBL/GenBank/DDBJ databases">
        <authorList>
            <person name="Waldvogel A.-M."/>
            <person name="Schoenle A."/>
        </authorList>
    </citation>
    <scope>NUCLEOTIDE SEQUENCE [LARGE SCALE GENOMIC DNA]</scope>
</reference>
<proteinExistence type="predicted"/>
<name>A0AAV2J138_KNICA</name>
<accession>A0AAV2J138</accession>
<evidence type="ECO:0000256" key="1">
    <source>
        <dbReference type="SAM" id="MobiDB-lite"/>
    </source>
</evidence>
<evidence type="ECO:0000313" key="3">
    <source>
        <dbReference type="Proteomes" id="UP001497482"/>
    </source>
</evidence>
<dbReference type="EMBL" id="OZ035823">
    <property type="protein sequence ID" value="CAL1569580.1"/>
    <property type="molecule type" value="Genomic_DNA"/>
</dbReference>
<dbReference type="Proteomes" id="UP001497482">
    <property type="component" value="Chromosome 1"/>
</dbReference>
<gene>
    <name evidence="2" type="ORF">KC01_LOCUS2001</name>
</gene>
<organism evidence="2 3">
    <name type="scientific">Knipowitschia caucasica</name>
    <name type="common">Caucasian dwarf goby</name>
    <name type="synonym">Pomatoschistus caucasicus</name>
    <dbReference type="NCBI Taxonomy" id="637954"/>
    <lineage>
        <taxon>Eukaryota</taxon>
        <taxon>Metazoa</taxon>
        <taxon>Chordata</taxon>
        <taxon>Craniata</taxon>
        <taxon>Vertebrata</taxon>
        <taxon>Euteleostomi</taxon>
        <taxon>Actinopterygii</taxon>
        <taxon>Neopterygii</taxon>
        <taxon>Teleostei</taxon>
        <taxon>Neoteleostei</taxon>
        <taxon>Acanthomorphata</taxon>
        <taxon>Gobiaria</taxon>
        <taxon>Gobiiformes</taxon>
        <taxon>Gobioidei</taxon>
        <taxon>Gobiidae</taxon>
        <taxon>Gobiinae</taxon>
        <taxon>Knipowitschia</taxon>
    </lineage>
</organism>
<protein>
    <submittedName>
        <fullName evidence="2">Uncharacterized protein</fullName>
    </submittedName>
</protein>
<dbReference type="AlphaFoldDB" id="A0AAV2J138"/>
<keyword evidence="3" id="KW-1185">Reference proteome</keyword>
<sequence length="79" mass="8339">MGDFTGESSKPECAVVTSITLAALGLAATAKPHHLLPFRTMTDGGPPGDGEGPELRRRHHAIAPILKEDPVRRVATSIN</sequence>
<evidence type="ECO:0000313" key="2">
    <source>
        <dbReference type="EMBL" id="CAL1569580.1"/>
    </source>
</evidence>